<dbReference type="PANTHER" id="PTHR28004:SF2">
    <property type="entry name" value="D-SERINE DEHYDRATASE"/>
    <property type="match status" value="1"/>
</dbReference>
<reference evidence="4 5" key="1">
    <citation type="submission" date="2019-10" db="EMBL/GenBank/DDBJ databases">
        <title>Alkaliphilus serpentinus sp. nov. and Alkaliphilus pronyensis sp. nov., two novel anaerobic alkaliphilic species isolated from the serpentinized-hosted hydrothermal field of the Prony Bay (New Caledonia).</title>
        <authorList>
            <person name="Postec A."/>
        </authorList>
    </citation>
    <scope>NUCLEOTIDE SEQUENCE [LARGE SCALE GENOMIC DNA]</scope>
    <source>
        <strain evidence="4 5">LacT</strain>
    </source>
</reference>
<evidence type="ECO:0000256" key="2">
    <source>
        <dbReference type="ARBA" id="ARBA00023239"/>
    </source>
</evidence>
<dbReference type="SUPFAM" id="SSF51419">
    <property type="entry name" value="PLP-binding barrel"/>
    <property type="match status" value="1"/>
</dbReference>
<evidence type="ECO:0000259" key="3">
    <source>
        <dbReference type="SMART" id="SM01119"/>
    </source>
</evidence>
<accession>A0A833M768</accession>
<dbReference type="Pfam" id="PF01168">
    <property type="entry name" value="Ala_racemase_N"/>
    <property type="match status" value="1"/>
</dbReference>
<comment type="similarity">
    <text evidence="1">Belongs to the DSD1 family.</text>
</comment>
<organism evidence="4 5">
    <name type="scientific">Alkaliphilus serpentinus</name>
    <dbReference type="NCBI Taxonomy" id="1482731"/>
    <lineage>
        <taxon>Bacteria</taxon>
        <taxon>Bacillati</taxon>
        <taxon>Bacillota</taxon>
        <taxon>Clostridia</taxon>
        <taxon>Peptostreptococcales</taxon>
        <taxon>Natronincolaceae</taxon>
        <taxon>Alkaliphilus</taxon>
    </lineage>
</organism>
<dbReference type="AlphaFoldDB" id="A0A833M768"/>
<dbReference type="Gene3D" id="3.20.20.10">
    <property type="entry name" value="Alanine racemase"/>
    <property type="match status" value="1"/>
</dbReference>
<proteinExistence type="inferred from homology"/>
<dbReference type="PANTHER" id="PTHR28004">
    <property type="entry name" value="ZGC:162816-RELATED"/>
    <property type="match status" value="1"/>
</dbReference>
<dbReference type="GO" id="GO:0008721">
    <property type="term" value="F:D-serine ammonia-lyase activity"/>
    <property type="evidence" value="ECO:0007669"/>
    <property type="project" value="TreeGrafter"/>
</dbReference>
<dbReference type="InterPro" id="IPR051466">
    <property type="entry name" value="D-amino_acid_metab_enzyme"/>
</dbReference>
<keyword evidence="5" id="KW-1185">Reference proteome</keyword>
<dbReference type="GO" id="GO:0036088">
    <property type="term" value="P:D-serine catabolic process"/>
    <property type="evidence" value="ECO:0007669"/>
    <property type="project" value="TreeGrafter"/>
</dbReference>
<keyword evidence="2" id="KW-0456">Lyase</keyword>
<dbReference type="SMART" id="SM01119">
    <property type="entry name" value="D-ser_dehydrat"/>
    <property type="match status" value="1"/>
</dbReference>
<name>A0A833M768_9FIRM</name>
<dbReference type="Pfam" id="PF14031">
    <property type="entry name" value="D-ser_dehydrat"/>
    <property type="match status" value="1"/>
</dbReference>
<dbReference type="Gene3D" id="2.40.37.20">
    <property type="entry name" value="D-serine dehydratase-like domain"/>
    <property type="match status" value="1"/>
</dbReference>
<evidence type="ECO:0000313" key="5">
    <source>
        <dbReference type="Proteomes" id="UP000465601"/>
    </source>
</evidence>
<dbReference type="InterPro" id="IPR001608">
    <property type="entry name" value="Ala_racemase_N"/>
</dbReference>
<dbReference type="InterPro" id="IPR029066">
    <property type="entry name" value="PLP-binding_barrel"/>
</dbReference>
<protein>
    <submittedName>
        <fullName evidence="4">Amino-acid racemase</fullName>
    </submittedName>
</protein>
<evidence type="ECO:0000313" key="4">
    <source>
        <dbReference type="EMBL" id="KAB3529802.1"/>
    </source>
</evidence>
<dbReference type="OrthoDB" id="9788869at2"/>
<evidence type="ECO:0000256" key="1">
    <source>
        <dbReference type="ARBA" id="ARBA00005323"/>
    </source>
</evidence>
<comment type="caution">
    <text evidence="4">The sequence shown here is derived from an EMBL/GenBank/DDBJ whole genome shotgun (WGS) entry which is preliminary data.</text>
</comment>
<sequence>MYYRNLDTPCIVVDLDKLEKNINYMQKLANSHNLELWPMIKTHKSQYIVEEQLKAGAKGILVAKLSEAEKLVAAGVKRVMLAYPIIGENKLERLCKLAKGVEVYCSVDSVEAAIILNEKAKEKDLVFNTIIIVDSGLRRLGIQPHETKGFYNRIKELKNIEIVGVATHGGHVYGATDKTQVDAAAQQEVSSIKNAVNQLEEIGVSCKVAAIGSTPTIKALKDFEGIKQIRPGNYVFHDTVQMALGAATEESCSLSVLATIISIPEGGRAVMDAGSKILCLDAGAHGNDHIKGFGRIKGYPDIVIKGLSEELGRLEYNPERVKLEIGQVIEIIPNHSCTVVNTADKLYGIRNNQLEREIEVTARGMTF</sequence>
<dbReference type="EMBL" id="WBZB01000025">
    <property type="protein sequence ID" value="KAB3529802.1"/>
    <property type="molecule type" value="Genomic_DNA"/>
</dbReference>
<dbReference type="InterPro" id="IPR042208">
    <property type="entry name" value="D-ser_dehydrat-like_sf"/>
</dbReference>
<feature type="domain" description="D-serine dehydratase-like" evidence="3">
    <location>
        <begin position="253"/>
        <end position="350"/>
    </location>
</feature>
<dbReference type="InterPro" id="IPR026956">
    <property type="entry name" value="D-ser_dehydrat-like_dom"/>
</dbReference>
<dbReference type="RefSeq" id="WP_151865901.1">
    <property type="nucleotide sequence ID" value="NZ_WBZB01000025.1"/>
</dbReference>
<gene>
    <name evidence="4" type="ORF">F8153_08350</name>
</gene>
<dbReference type="Proteomes" id="UP000465601">
    <property type="component" value="Unassembled WGS sequence"/>
</dbReference>